<comment type="subcellular location">
    <subcellularLocation>
        <location evidence="1">Membrane</location>
        <topology evidence="1">Multi-pass membrane protein</topology>
    </subcellularLocation>
</comment>
<dbReference type="Proteomes" id="UP001567538">
    <property type="component" value="Unassembled WGS sequence"/>
</dbReference>
<proteinExistence type="predicted"/>
<accession>A0ABD1GQZ1</accession>
<keyword evidence="9" id="KW-1185">Reference proteome</keyword>
<evidence type="ECO:0000256" key="1">
    <source>
        <dbReference type="ARBA" id="ARBA00004141"/>
    </source>
</evidence>
<evidence type="ECO:0000256" key="2">
    <source>
        <dbReference type="ARBA" id="ARBA00022692"/>
    </source>
</evidence>
<keyword evidence="4 6" id="KW-0472">Membrane</keyword>
<feature type="region of interest" description="Disordered" evidence="5">
    <location>
        <begin position="1"/>
        <end position="21"/>
    </location>
</feature>
<evidence type="ECO:0000256" key="3">
    <source>
        <dbReference type="ARBA" id="ARBA00022989"/>
    </source>
</evidence>
<organism evidence="8 9">
    <name type="scientific">Salvia divinorum</name>
    <name type="common">Maria pastora</name>
    <name type="synonym">Diviner's sage</name>
    <dbReference type="NCBI Taxonomy" id="28513"/>
    <lineage>
        <taxon>Eukaryota</taxon>
        <taxon>Viridiplantae</taxon>
        <taxon>Streptophyta</taxon>
        <taxon>Embryophyta</taxon>
        <taxon>Tracheophyta</taxon>
        <taxon>Spermatophyta</taxon>
        <taxon>Magnoliopsida</taxon>
        <taxon>eudicotyledons</taxon>
        <taxon>Gunneridae</taxon>
        <taxon>Pentapetalae</taxon>
        <taxon>asterids</taxon>
        <taxon>lamiids</taxon>
        <taxon>Lamiales</taxon>
        <taxon>Lamiaceae</taxon>
        <taxon>Nepetoideae</taxon>
        <taxon>Mentheae</taxon>
        <taxon>Salviinae</taxon>
        <taxon>Salvia</taxon>
        <taxon>Salvia subgen. Calosphace</taxon>
    </lineage>
</organism>
<dbReference type="EMBL" id="JBEAFC010000008">
    <property type="protein sequence ID" value="KAL1546546.1"/>
    <property type="molecule type" value="Genomic_DNA"/>
</dbReference>
<dbReference type="PANTHER" id="PTHR47681:SF3">
    <property type="entry name" value="PHOSPHATIDYLINOSITOL N-ACETYLGLUCOSAMINYLTRANSFERASE SUBUNIT P-RELATED"/>
    <property type="match status" value="1"/>
</dbReference>
<comment type="caution">
    <text evidence="8">The sequence shown here is derived from an EMBL/GenBank/DDBJ whole genome shotgun (WGS) entry which is preliminary data.</text>
</comment>
<evidence type="ECO:0000256" key="4">
    <source>
        <dbReference type="ARBA" id="ARBA00023136"/>
    </source>
</evidence>
<dbReference type="AlphaFoldDB" id="A0ABD1GQZ1"/>
<evidence type="ECO:0000256" key="6">
    <source>
        <dbReference type="SAM" id="Phobius"/>
    </source>
</evidence>
<protein>
    <submittedName>
        <fullName evidence="8">Phosphatidylinositol N-acetylglucosaminyltransferase subunit P-like isoform X2</fullName>
    </submittedName>
</protein>
<sequence>MDSATTTLTESDSDAPSPTTSVRGSMLSQLYGFLASITAFVAVGIFVIRAYVPDYWLQYIGIDYYPIRYWELGVPTYVIVMIVVAIVLYTGLNFLASPPPTSMKLIFDDYSEDMLTGIPITDDGEPAIEPLSDMGIDQVNQMFDDLNS</sequence>
<keyword evidence="3 6" id="KW-1133">Transmembrane helix</keyword>
<dbReference type="PANTHER" id="PTHR47681">
    <property type="entry name" value="PHOSPHATIDYLINOSITOL N-ACETYLGLUCOSAMINYLTRANSFERASE SUBUNIT P-RELATED"/>
    <property type="match status" value="1"/>
</dbReference>
<dbReference type="InterPro" id="IPR013717">
    <property type="entry name" value="PIG-P"/>
</dbReference>
<name>A0ABD1GQZ1_SALDI</name>
<gene>
    <name evidence="8" type="ORF">AAHA92_23128</name>
</gene>
<evidence type="ECO:0000313" key="9">
    <source>
        <dbReference type="Proteomes" id="UP001567538"/>
    </source>
</evidence>
<evidence type="ECO:0000259" key="7">
    <source>
        <dbReference type="Pfam" id="PF08510"/>
    </source>
</evidence>
<evidence type="ECO:0000256" key="5">
    <source>
        <dbReference type="SAM" id="MobiDB-lite"/>
    </source>
</evidence>
<feature type="domain" description="PIG-P" evidence="7">
    <location>
        <begin position="29"/>
        <end position="142"/>
    </location>
</feature>
<feature type="transmembrane region" description="Helical" evidence="6">
    <location>
        <begin position="72"/>
        <end position="96"/>
    </location>
</feature>
<dbReference type="Pfam" id="PF08510">
    <property type="entry name" value="PIG-P"/>
    <property type="match status" value="1"/>
</dbReference>
<feature type="transmembrane region" description="Helical" evidence="6">
    <location>
        <begin position="30"/>
        <end position="52"/>
    </location>
</feature>
<evidence type="ECO:0000313" key="8">
    <source>
        <dbReference type="EMBL" id="KAL1546546.1"/>
    </source>
</evidence>
<reference evidence="8 9" key="1">
    <citation type="submission" date="2024-06" db="EMBL/GenBank/DDBJ databases">
        <title>A chromosome level genome sequence of Diviner's sage (Salvia divinorum).</title>
        <authorList>
            <person name="Ford S.A."/>
            <person name="Ro D.-K."/>
            <person name="Ness R.W."/>
            <person name="Phillips M.A."/>
        </authorList>
    </citation>
    <scope>NUCLEOTIDE SEQUENCE [LARGE SCALE GENOMIC DNA]</scope>
    <source>
        <strain evidence="8">SAF-2024a</strain>
        <tissue evidence="8">Leaf</tissue>
    </source>
</reference>
<dbReference type="GO" id="GO:0016020">
    <property type="term" value="C:membrane"/>
    <property type="evidence" value="ECO:0007669"/>
    <property type="project" value="UniProtKB-SubCell"/>
</dbReference>
<keyword evidence="2 6" id="KW-0812">Transmembrane</keyword>